<dbReference type="EMBL" id="BQNB010019132">
    <property type="protein sequence ID" value="GJT82040.1"/>
    <property type="molecule type" value="Genomic_DNA"/>
</dbReference>
<evidence type="ECO:0000313" key="1">
    <source>
        <dbReference type="EMBL" id="GJT82040.1"/>
    </source>
</evidence>
<accession>A0ABQ5H2C1</accession>
<protein>
    <recommendedName>
        <fullName evidence="3">UBN2 domain-containing protein</fullName>
    </recommendedName>
</protein>
<gene>
    <name evidence="1" type="ORF">Tco_1056382</name>
</gene>
<reference evidence="1" key="1">
    <citation type="journal article" date="2022" name="Int. J. Mol. Sci.">
        <title>Draft Genome of Tanacetum Coccineum: Genomic Comparison of Closely Related Tanacetum-Family Plants.</title>
        <authorList>
            <person name="Yamashiro T."/>
            <person name="Shiraishi A."/>
            <person name="Nakayama K."/>
            <person name="Satake H."/>
        </authorList>
    </citation>
    <scope>NUCLEOTIDE SEQUENCE</scope>
</reference>
<comment type="caution">
    <text evidence="1">The sequence shown here is derived from an EMBL/GenBank/DDBJ whole genome shotgun (WGS) entry which is preliminary data.</text>
</comment>
<reference evidence="1" key="2">
    <citation type="submission" date="2022-01" db="EMBL/GenBank/DDBJ databases">
        <authorList>
            <person name="Yamashiro T."/>
            <person name="Shiraishi A."/>
            <person name="Satake H."/>
            <person name="Nakayama K."/>
        </authorList>
    </citation>
    <scope>NUCLEOTIDE SEQUENCE</scope>
</reference>
<proteinExistence type="predicted"/>
<evidence type="ECO:0000313" key="2">
    <source>
        <dbReference type="Proteomes" id="UP001151760"/>
    </source>
</evidence>
<keyword evidence="2" id="KW-1185">Reference proteome</keyword>
<sequence length="176" mass="20468">MYRIWVQGLSSSLSYSDGYILQWYEEPVLQCSDSGNGVEQERFNIIITYLKALDESFSSRNHVNKFLRALPTKWLPKVTEIEESKDLSTLPLDVLIGNLKIYEVVLKKDSKASKIKKEKYKSLALKERKVSSDKEESCSGSNEEYAMAVRDFKKFFRRKGKFVRQPHDDKKSLQKV</sequence>
<name>A0ABQ5H2C1_9ASTR</name>
<dbReference type="Proteomes" id="UP001151760">
    <property type="component" value="Unassembled WGS sequence"/>
</dbReference>
<organism evidence="1 2">
    <name type="scientific">Tanacetum coccineum</name>
    <dbReference type="NCBI Taxonomy" id="301880"/>
    <lineage>
        <taxon>Eukaryota</taxon>
        <taxon>Viridiplantae</taxon>
        <taxon>Streptophyta</taxon>
        <taxon>Embryophyta</taxon>
        <taxon>Tracheophyta</taxon>
        <taxon>Spermatophyta</taxon>
        <taxon>Magnoliopsida</taxon>
        <taxon>eudicotyledons</taxon>
        <taxon>Gunneridae</taxon>
        <taxon>Pentapetalae</taxon>
        <taxon>asterids</taxon>
        <taxon>campanulids</taxon>
        <taxon>Asterales</taxon>
        <taxon>Asteraceae</taxon>
        <taxon>Asteroideae</taxon>
        <taxon>Anthemideae</taxon>
        <taxon>Anthemidinae</taxon>
        <taxon>Tanacetum</taxon>
    </lineage>
</organism>
<evidence type="ECO:0008006" key="3">
    <source>
        <dbReference type="Google" id="ProtNLM"/>
    </source>
</evidence>